<dbReference type="Proteomes" id="UP000436858">
    <property type="component" value="Unassembled WGS sequence"/>
</dbReference>
<dbReference type="FunFam" id="2.60.40.1120:FF:000003">
    <property type="entry name" value="Outer membrane protein Omp121"/>
    <property type="match status" value="1"/>
</dbReference>
<dbReference type="NCBIfam" id="TIGR04056">
    <property type="entry name" value="OMP_RagA_SusC"/>
    <property type="match status" value="1"/>
</dbReference>
<comment type="subcellular location">
    <subcellularLocation>
        <location evidence="1 8">Cell outer membrane</location>
        <topology evidence="1 8">Multi-pass membrane protein</topology>
    </subcellularLocation>
</comment>
<dbReference type="EMBL" id="CZAP01000002">
    <property type="protein sequence ID" value="CUP05560.1"/>
    <property type="molecule type" value="Genomic_DNA"/>
</dbReference>
<keyword evidence="2 8" id="KW-0813">Transport</keyword>
<dbReference type="Pfam" id="PF07715">
    <property type="entry name" value="Plug"/>
    <property type="match status" value="1"/>
</dbReference>
<keyword evidence="3 8" id="KW-1134">Transmembrane beta strand</keyword>
<dbReference type="OMA" id="TGRNDWP"/>
<keyword evidence="4 8" id="KW-0812">Transmembrane</keyword>
<evidence type="ECO:0000259" key="9">
    <source>
        <dbReference type="SMART" id="SM00965"/>
    </source>
</evidence>
<dbReference type="PANTHER" id="PTHR30069:SF29">
    <property type="entry name" value="HEMOGLOBIN AND HEMOGLOBIN-HAPTOGLOBIN-BINDING PROTEIN 1-RELATED"/>
    <property type="match status" value="1"/>
</dbReference>
<reference evidence="17 18" key="2">
    <citation type="submission" date="2018-08" db="EMBL/GenBank/DDBJ databases">
        <title>A genome reference for cultivated species of the human gut microbiota.</title>
        <authorList>
            <person name="Zou Y."/>
            <person name="Xue W."/>
            <person name="Luo G."/>
        </authorList>
    </citation>
    <scope>NUCLEOTIDE SEQUENCE [LARGE SCALE GENOMIC DNA]</scope>
    <source>
        <strain evidence="15 17">AF37-12</strain>
        <strain evidence="14 18">AM30-26</strain>
    </source>
</reference>
<dbReference type="GO" id="GO:0015344">
    <property type="term" value="F:siderophore uptake transmembrane transporter activity"/>
    <property type="evidence" value="ECO:0007669"/>
    <property type="project" value="TreeGrafter"/>
</dbReference>
<dbReference type="GO" id="GO:0009279">
    <property type="term" value="C:cell outer membrane"/>
    <property type="evidence" value="ECO:0007669"/>
    <property type="project" value="UniProtKB-SubCell"/>
</dbReference>
<dbReference type="Gene3D" id="2.40.170.20">
    <property type="entry name" value="TonB-dependent receptor, beta-barrel domain"/>
    <property type="match status" value="1"/>
</dbReference>
<evidence type="ECO:0000313" key="10">
    <source>
        <dbReference type="EMBL" id="CUP05560.1"/>
    </source>
</evidence>
<organism evidence="13 19">
    <name type="scientific">Bacteroides thetaiotaomicron</name>
    <dbReference type="NCBI Taxonomy" id="818"/>
    <lineage>
        <taxon>Bacteria</taxon>
        <taxon>Pseudomonadati</taxon>
        <taxon>Bacteroidota</taxon>
        <taxon>Bacteroidia</taxon>
        <taxon>Bacteroidales</taxon>
        <taxon>Bacteroidaceae</taxon>
        <taxon>Bacteroides</taxon>
    </lineage>
</organism>
<evidence type="ECO:0000313" key="15">
    <source>
        <dbReference type="EMBL" id="RHL64041.1"/>
    </source>
</evidence>
<dbReference type="EMBL" id="QROV01000002">
    <property type="protein sequence ID" value="RHL64041.1"/>
    <property type="molecule type" value="Genomic_DNA"/>
</dbReference>
<evidence type="ECO:0000313" key="11">
    <source>
        <dbReference type="EMBL" id="KAB4314428.1"/>
    </source>
</evidence>
<name>A0A139JT16_BACT4</name>
<evidence type="ECO:0000313" key="12">
    <source>
        <dbReference type="EMBL" id="KAB4476898.1"/>
    </source>
</evidence>
<evidence type="ECO:0000256" key="6">
    <source>
        <dbReference type="ARBA" id="ARBA00023136"/>
    </source>
</evidence>
<dbReference type="AlphaFoldDB" id="A0A139JT16"/>
<keyword evidence="5" id="KW-0732">Signal</keyword>
<keyword evidence="6 8" id="KW-0472">Membrane</keyword>
<dbReference type="PROSITE" id="PS52016">
    <property type="entry name" value="TONB_DEPENDENT_REC_3"/>
    <property type="match status" value="1"/>
</dbReference>
<dbReference type="InterPro" id="IPR036942">
    <property type="entry name" value="Beta-barrel_TonB_sf"/>
</dbReference>
<keyword evidence="7 8" id="KW-0998">Cell outer membrane</keyword>
<evidence type="ECO:0000313" key="14">
    <source>
        <dbReference type="EMBL" id="RHD83536.1"/>
    </source>
</evidence>
<evidence type="ECO:0000256" key="4">
    <source>
        <dbReference type="ARBA" id="ARBA00022692"/>
    </source>
</evidence>
<evidence type="ECO:0000256" key="2">
    <source>
        <dbReference type="ARBA" id="ARBA00022448"/>
    </source>
</evidence>
<dbReference type="Gene3D" id="2.60.40.1120">
    <property type="entry name" value="Carboxypeptidase-like, regulatory domain"/>
    <property type="match status" value="1"/>
</dbReference>
<dbReference type="EMBL" id="QSJP01000022">
    <property type="protein sequence ID" value="RHD83536.1"/>
    <property type="molecule type" value="Genomic_DNA"/>
</dbReference>
<dbReference type="InterPro" id="IPR039426">
    <property type="entry name" value="TonB-dep_rcpt-like"/>
</dbReference>
<dbReference type="EMBL" id="WCRY01000001">
    <property type="protein sequence ID" value="KAB4488011.1"/>
    <property type="molecule type" value="Genomic_DNA"/>
</dbReference>
<evidence type="ECO:0000256" key="7">
    <source>
        <dbReference type="ARBA" id="ARBA00023237"/>
    </source>
</evidence>
<feature type="domain" description="Secretin/TonB short N-terminal" evidence="9">
    <location>
        <begin position="63"/>
        <end position="113"/>
    </location>
</feature>
<dbReference type="InterPro" id="IPR023996">
    <property type="entry name" value="TonB-dep_OMP_SusC/RagA"/>
</dbReference>
<evidence type="ECO:0000313" key="17">
    <source>
        <dbReference type="Proteomes" id="UP000283616"/>
    </source>
</evidence>
<evidence type="ECO:0000313" key="18">
    <source>
        <dbReference type="Proteomes" id="UP000284785"/>
    </source>
</evidence>
<dbReference type="InterPro" id="IPR012910">
    <property type="entry name" value="Plug_dom"/>
</dbReference>
<dbReference type="InterPro" id="IPR008969">
    <property type="entry name" value="CarboxyPept-like_regulatory"/>
</dbReference>
<dbReference type="PATRIC" id="fig|818.29.peg.4927"/>
<dbReference type="SUPFAM" id="SSF49464">
    <property type="entry name" value="Carboxypeptidase regulatory domain-like"/>
    <property type="match status" value="1"/>
</dbReference>
<dbReference type="GO" id="GO:0044718">
    <property type="term" value="P:siderophore transmembrane transport"/>
    <property type="evidence" value="ECO:0007669"/>
    <property type="project" value="TreeGrafter"/>
</dbReference>
<dbReference type="Gene3D" id="2.170.130.10">
    <property type="entry name" value="TonB-dependent receptor, plug domain"/>
    <property type="match status" value="1"/>
</dbReference>
<dbReference type="SUPFAM" id="SSF56935">
    <property type="entry name" value="Porins"/>
    <property type="match status" value="1"/>
</dbReference>
<comment type="similarity">
    <text evidence="8">Belongs to the TonB-dependent receptor family.</text>
</comment>
<reference evidence="19 20" key="3">
    <citation type="journal article" date="2019" name="Nat. Med.">
        <title>A library of human gut bacterial isolates paired with longitudinal multiomics data enables mechanistic microbiome research.</title>
        <authorList>
            <person name="Poyet M."/>
            <person name="Groussin M."/>
            <person name="Gibbons S.M."/>
            <person name="Avila-Pacheco J."/>
            <person name="Jiang X."/>
            <person name="Kearney S.M."/>
            <person name="Perrotta A.R."/>
            <person name="Berdy B."/>
            <person name="Zhao S."/>
            <person name="Lieberman T.D."/>
            <person name="Swanson P.K."/>
            <person name="Smith M."/>
            <person name="Roesemann S."/>
            <person name="Alexander J.E."/>
            <person name="Rich S.A."/>
            <person name="Livny J."/>
            <person name="Vlamakis H."/>
            <person name="Clish C."/>
            <person name="Bullock K."/>
            <person name="Deik A."/>
            <person name="Scott J."/>
            <person name="Pierce K.A."/>
            <person name="Xavier R.J."/>
            <person name="Alm E.J."/>
        </authorList>
    </citation>
    <scope>NUCLEOTIDE SEQUENCE [LARGE SCALE GENOMIC DNA]</scope>
    <source>
        <strain evidence="12 21">BIOML-A156</strain>
        <strain evidence="13 19">BIOML-A162</strain>
        <strain evidence="11 20">BIOML-A188</strain>
    </source>
</reference>
<dbReference type="Proteomes" id="UP000488521">
    <property type="component" value="Unassembled WGS sequence"/>
</dbReference>
<dbReference type="Proteomes" id="UP000284785">
    <property type="component" value="Unassembled WGS sequence"/>
</dbReference>
<evidence type="ECO:0000313" key="20">
    <source>
        <dbReference type="Proteomes" id="UP000440614"/>
    </source>
</evidence>
<dbReference type="InterPro" id="IPR037066">
    <property type="entry name" value="Plug_dom_sf"/>
</dbReference>
<accession>C6ILR1</accession>
<dbReference type="Pfam" id="PF07660">
    <property type="entry name" value="STN"/>
    <property type="match status" value="1"/>
</dbReference>
<dbReference type="NCBIfam" id="TIGR04057">
    <property type="entry name" value="SusC_RagA_signa"/>
    <property type="match status" value="1"/>
</dbReference>
<evidence type="ECO:0000313" key="13">
    <source>
        <dbReference type="EMBL" id="KAB4488011.1"/>
    </source>
</evidence>
<dbReference type="SMART" id="SM00965">
    <property type="entry name" value="STN"/>
    <property type="match status" value="1"/>
</dbReference>
<dbReference type="Proteomes" id="UP000283616">
    <property type="component" value="Unassembled WGS sequence"/>
</dbReference>
<evidence type="ECO:0000256" key="3">
    <source>
        <dbReference type="ARBA" id="ARBA00022452"/>
    </source>
</evidence>
<dbReference type="InterPro" id="IPR023997">
    <property type="entry name" value="TonB-dep_OMP_SusC/RagA_CS"/>
</dbReference>
<evidence type="ECO:0000256" key="5">
    <source>
        <dbReference type="ARBA" id="ARBA00022729"/>
    </source>
</evidence>
<dbReference type="Pfam" id="PF13715">
    <property type="entry name" value="CarbopepD_reg_2"/>
    <property type="match status" value="1"/>
</dbReference>
<reference evidence="10 16" key="1">
    <citation type="submission" date="2015-09" db="EMBL/GenBank/DDBJ databases">
        <authorList>
            <consortium name="Pathogen Informatics"/>
        </authorList>
    </citation>
    <scope>NUCLEOTIDE SEQUENCE [LARGE SCALE GENOMIC DNA]</scope>
    <source>
        <strain evidence="10 16">2789STDY5834899</strain>
    </source>
</reference>
<dbReference type="Gene3D" id="3.55.50.30">
    <property type="match status" value="1"/>
</dbReference>
<dbReference type="EMBL" id="WCSY01000005">
    <property type="protein sequence ID" value="KAB4314428.1"/>
    <property type="molecule type" value="Genomic_DNA"/>
</dbReference>
<evidence type="ECO:0000256" key="8">
    <source>
        <dbReference type="PROSITE-ProRule" id="PRU01360"/>
    </source>
</evidence>
<evidence type="ECO:0000313" key="19">
    <source>
        <dbReference type="Proteomes" id="UP000436858"/>
    </source>
</evidence>
<keyword evidence="10" id="KW-0675">Receptor</keyword>
<dbReference type="PANTHER" id="PTHR30069">
    <property type="entry name" value="TONB-DEPENDENT OUTER MEMBRANE RECEPTOR"/>
    <property type="match status" value="1"/>
</dbReference>
<proteinExistence type="inferred from homology"/>
<dbReference type="InterPro" id="IPR011662">
    <property type="entry name" value="Secretin/TonB_short_N"/>
</dbReference>
<evidence type="ECO:0000313" key="16">
    <source>
        <dbReference type="Proteomes" id="UP000095576"/>
    </source>
</evidence>
<dbReference type="Proteomes" id="UP000440614">
    <property type="component" value="Unassembled WGS sequence"/>
</dbReference>
<gene>
    <name evidence="10" type="primary">fepA_4</name>
    <name evidence="15" type="ORF">DW011_02600</name>
    <name evidence="14" type="ORF">DW780_20545</name>
    <name evidence="10" type="ORF">ERS852511_01004</name>
    <name evidence="12" type="ORF">GAN59_06905</name>
    <name evidence="13" type="ORF">GAN91_01005</name>
    <name evidence="11" type="ORF">GAO51_06265</name>
</gene>
<accession>A0A139JT16</accession>
<evidence type="ECO:0000256" key="1">
    <source>
        <dbReference type="ARBA" id="ARBA00004571"/>
    </source>
</evidence>
<dbReference type="Proteomes" id="UP000095576">
    <property type="component" value="Unassembled WGS sequence"/>
</dbReference>
<evidence type="ECO:0000313" key="21">
    <source>
        <dbReference type="Proteomes" id="UP000488521"/>
    </source>
</evidence>
<protein>
    <submittedName>
        <fullName evidence="10">Outer membrane receptor proteins, mostly Fe transport</fullName>
    </submittedName>
    <submittedName>
        <fullName evidence="13">SusC/RagA family TonB-linked outer membrane protein</fullName>
    </submittedName>
</protein>
<sequence length="1135" mass="126210">MFNLKFKCMRINDSCRGSKIFRALLILMLFALPAQSAIAQLTIRISNSSLGTVIKQIQSQSKYQFFYDDNLASMRIESLNVKDVSLVEVLDKALKGKNVVYKIDDNVVYLSKANASSSTKSTQQQQKVTGKVVDANNEPLIGVSVLEKGTTNGTITDFDGNYTLVVTGSNAVLQFSYVGYQTLERAVAGKTAINITLKEDAQVLDEVVVTALGIKRSEKALSYNVQQVNADAVTTNKDPNFINSLSGKVAGVNINASSSGVGGVSKVVMRGTKSIMQSSNALYVVDGVPMYSNANKVNGTEFSSKGNTEPIADINPEDIESMSVLTGAAAAALYGSDAANGAIIITTKKGKEGRVNITVNSNVEFNAPLVMPRFQTRYGTGIGGVKDDNSSRSWGPKLTEARYFGYNPRDDYFQTGVIGTESVSFSTGSEKNQTYASAAAVNSKGIVPNNKYDRYNFNVRNTTSFLDDKMTLDVNASYILQKDRNMVNQGTYNNPLVGAYLFPRGNDWEDIKMYERYDVARKIYTQYWPTGDGNMTMQNPYWVNYRNLRENKKDRYMLGASLNYQILDWLNVSGRVRLDNSNNDYTEKAYASTNTQLTELSDRGLYGISRSYEKQLYADFLVSVNKTFGEKWSLQANMGGSFTDMRYDEMAVRGPIADDSKTFAGEKAGLTNGFYIQNLSTTKTSKMQSGWREQTQSIYASAEVGYQSTYYLTLTGRNDWPSQLAGRNSVNKSFFYPSVGMSVVLSELMPKLNKDYLSYWKIRGSFASVGTAFERYIANPLFAWNTSIGQWSNLTDFPVYDLKPERTNSFEVGMNMRFLKNFELDVTYYNAKTMNQTFNPELPVGEYARIYIQTGAVRNQGLELALNYNNTWKDFTWNTGVTYSMNKNKILTLADNAINPITREKFSISSLNMGGLGSTRFILKEGGSMGDIYSLMDLKRDANGAVYIDENNSVVTESLEANNYIKLGSVLPKGNLAWRNNFSWKNINVAFLVSARLGGVVFSRTQAVLDNFGVSEASAAARDKGYVSVNGNDRVNPEGWYSVVAGGTAVPQYYIYSATNIRLQEASIGYTIPRKWLGNVCDIKVSLIGRNLWMIYNKAPFDPESVASTDNFYQGIDYFMMPSLRNIGFNLSFKF</sequence>
<dbReference type="EMBL" id="WCRS01000003">
    <property type="protein sequence ID" value="KAB4476898.1"/>
    <property type="molecule type" value="Genomic_DNA"/>
</dbReference>